<dbReference type="EMBL" id="PP965500">
    <property type="protein sequence ID" value="XCO00576.1"/>
    <property type="molecule type" value="Genomic_DNA"/>
</dbReference>
<protein>
    <submittedName>
        <fullName evidence="1">Uncharacterized protein</fullName>
    </submittedName>
</protein>
<sequence>MKSNIINKCNACNFEKILTNKNYSFYTKGNYNLNIIGVRSNTDGNKVTNKFDDALVVIYSNKTRDNKKLVYSITTDPGSYSMKNFITRKGTAILVPGQYKGAYAIGKHKGKYTALCQVKPVKVYRDGNKDDVFDFDPATIEEGLFGINIHRSNETWIRTTVDGYSAGCQVFNYPQQFNSFMSICKRAASIWGNSFTYTLLEEKDLDELG</sequence>
<accession>A0AAU8MI29</accession>
<reference evidence="1" key="1">
    <citation type="submission" date="2024-06" db="EMBL/GenBank/DDBJ databases">
        <title>Intestivirid acquisition increases across infancy in a wild primate population.</title>
        <authorList>
            <person name="Schneider-Creas I.A."/>
            <person name="Moya I.L."/>
            <person name="Chiou K.L."/>
            <person name="Baniel A."/>
            <person name="Azanaw Haile A."/>
            <person name="Kebede F."/>
            <person name="Abebe B."/>
            <person name="Snyder-Mackler N."/>
            <person name="Varsani A."/>
        </authorList>
    </citation>
    <scope>NUCLEOTIDE SEQUENCE</scope>
    <source>
        <strain evidence="1">Int_RNL_2018_0288_CRY</strain>
    </source>
</reference>
<name>A0AAU8MI29_9CAUD</name>
<proteinExistence type="predicted"/>
<organism evidence="1">
    <name type="scientific">Geladintestivirus 2</name>
    <dbReference type="NCBI Taxonomy" id="3233134"/>
    <lineage>
        <taxon>Viruses</taxon>
        <taxon>Duplodnaviria</taxon>
        <taxon>Heunggongvirae</taxon>
        <taxon>Uroviricota</taxon>
        <taxon>Caudoviricetes</taxon>
        <taxon>Crassvirales</taxon>
    </lineage>
</organism>
<evidence type="ECO:0000313" key="1">
    <source>
        <dbReference type="EMBL" id="XCO00576.1"/>
    </source>
</evidence>